<keyword evidence="4" id="KW-1185">Reference proteome</keyword>
<dbReference type="Proteomes" id="UP000023152">
    <property type="component" value="Unassembled WGS sequence"/>
</dbReference>
<feature type="compositionally biased region" description="Polar residues" evidence="1">
    <location>
        <begin position="85"/>
        <end position="97"/>
    </location>
</feature>
<proteinExistence type="predicted"/>
<accession>X6NAU1</accession>
<sequence length="276" mass="31362">MNSAIPEATPIRKVVSFAVDAEKTQTAIDNGDEDEIPESRNTTANEKEVSYSDGMDSVNYADAKTHQSNPGDQDDLLDGDDENNETTTSHLYQGSSNPAILEFPKFASPDFAEAKRTNTTGSRNENEEVQEIHLKRNSQHHYTHTQTQTHTQDAGLFNSKKAITSDSEENDLDMITSKPMFDIEIEELWQPEVVLTRKEVWERTSKCFIQEVWQMSWPACLMIVPLHFIQNFAYSSVQAIIQPFMWYGFGVFLYLSLQSTMIGYKITAKLLWLSVS</sequence>
<feature type="region of interest" description="Disordered" evidence="1">
    <location>
        <begin position="25"/>
        <end position="97"/>
    </location>
</feature>
<evidence type="ECO:0000256" key="1">
    <source>
        <dbReference type="SAM" id="MobiDB-lite"/>
    </source>
</evidence>
<gene>
    <name evidence="3" type="ORF">RFI_14024</name>
</gene>
<evidence type="ECO:0000256" key="2">
    <source>
        <dbReference type="SAM" id="Phobius"/>
    </source>
</evidence>
<keyword evidence="2" id="KW-0472">Membrane</keyword>
<dbReference type="EMBL" id="ASPP01010154">
    <property type="protein sequence ID" value="ETO23161.1"/>
    <property type="molecule type" value="Genomic_DNA"/>
</dbReference>
<comment type="caution">
    <text evidence="3">The sequence shown here is derived from an EMBL/GenBank/DDBJ whole genome shotgun (WGS) entry which is preliminary data.</text>
</comment>
<name>X6NAU1_RETFI</name>
<protein>
    <submittedName>
        <fullName evidence="3">Uncharacterized protein</fullName>
    </submittedName>
</protein>
<dbReference type="AlphaFoldDB" id="X6NAU1"/>
<evidence type="ECO:0000313" key="3">
    <source>
        <dbReference type="EMBL" id="ETO23161.1"/>
    </source>
</evidence>
<feature type="compositionally biased region" description="Acidic residues" evidence="1">
    <location>
        <begin position="72"/>
        <end position="84"/>
    </location>
</feature>
<reference evidence="3 4" key="1">
    <citation type="journal article" date="2013" name="Curr. Biol.">
        <title>The Genome of the Foraminiferan Reticulomyxa filosa.</title>
        <authorList>
            <person name="Glockner G."/>
            <person name="Hulsmann N."/>
            <person name="Schleicher M."/>
            <person name="Noegel A.A."/>
            <person name="Eichinger L."/>
            <person name="Gallinger C."/>
            <person name="Pawlowski J."/>
            <person name="Sierra R."/>
            <person name="Euteneuer U."/>
            <person name="Pillet L."/>
            <person name="Moustafa A."/>
            <person name="Platzer M."/>
            <person name="Groth M."/>
            <person name="Szafranski K."/>
            <person name="Schliwa M."/>
        </authorList>
    </citation>
    <scope>NUCLEOTIDE SEQUENCE [LARGE SCALE GENOMIC DNA]</scope>
</reference>
<evidence type="ECO:0000313" key="4">
    <source>
        <dbReference type="Proteomes" id="UP000023152"/>
    </source>
</evidence>
<feature type="transmembrane region" description="Helical" evidence="2">
    <location>
        <begin position="244"/>
        <end position="264"/>
    </location>
</feature>
<organism evidence="3 4">
    <name type="scientific">Reticulomyxa filosa</name>
    <dbReference type="NCBI Taxonomy" id="46433"/>
    <lineage>
        <taxon>Eukaryota</taxon>
        <taxon>Sar</taxon>
        <taxon>Rhizaria</taxon>
        <taxon>Retaria</taxon>
        <taxon>Foraminifera</taxon>
        <taxon>Monothalamids</taxon>
        <taxon>Reticulomyxidae</taxon>
        <taxon>Reticulomyxa</taxon>
    </lineage>
</organism>
<keyword evidence="2" id="KW-0812">Transmembrane</keyword>
<keyword evidence="2" id="KW-1133">Transmembrane helix</keyword>